<feature type="transmembrane region" description="Helical" evidence="5">
    <location>
        <begin position="165"/>
        <end position="186"/>
    </location>
</feature>
<sequence>MIIKNDQLMKILNRTISFLVGALFIFSGLIKLNDPTGTEIKLHEYFEVFKSDPYLGNLGAFWEFLAPYSLWLAIILTVLEVVLGFNLLLHHRAKTTLRSLLALIVFFTFLTFYSWFFDKVKDCGCFGDAIPLTPFQSFMKDVILTVMIVWLLIQRHQITPMLSVRVGSVLSILATIGATVFGFYTVRHLPVKDFRAYKVGANLPANMKPKEKLKYGEELYIYKDLKEGKELKIKGTDYTKDWKKYSDTTQYKFVKLEKPLLNPEALPKITDFKVFSTDGTDFTTQVLQGTKMYIVIPDVYKIKNGQKVVVTEASAYVKIGALVKELRQNKIQPIVLTAAGAQDIEEFRHKVQLAVSYYFVDKKVLKTMIRANPGLMLLKDGTVKGKWHHNDTPKIEAVTQLLK</sequence>
<evidence type="ECO:0000256" key="2">
    <source>
        <dbReference type="ARBA" id="ARBA00022692"/>
    </source>
</evidence>
<evidence type="ECO:0000313" key="7">
    <source>
        <dbReference type="EMBL" id="EAY26431.1"/>
    </source>
</evidence>
<dbReference type="AlphaFoldDB" id="A1ZT41"/>
<keyword evidence="4 5" id="KW-0472">Membrane</keyword>
<evidence type="ECO:0000256" key="5">
    <source>
        <dbReference type="SAM" id="Phobius"/>
    </source>
</evidence>
<proteinExistence type="predicted"/>
<comment type="subcellular location">
    <subcellularLocation>
        <location evidence="1">Membrane</location>
        <topology evidence="1">Multi-pass membrane protein</topology>
    </subcellularLocation>
</comment>
<dbReference type="Pfam" id="PF07291">
    <property type="entry name" value="MauE"/>
    <property type="match status" value="1"/>
</dbReference>
<dbReference type="GO" id="GO:0016020">
    <property type="term" value="C:membrane"/>
    <property type="evidence" value="ECO:0007669"/>
    <property type="project" value="UniProtKB-SubCell"/>
</dbReference>
<accession>A1ZT41</accession>
<dbReference type="InterPro" id="IPR009908">
    <property type="entry name" value="Methylamine_util_MauE"/>
</dbReference>
<reference evidence="7 8" key="1">
    <citation type="submission" date="2007-01" db="EMBL/GenBank/DDBJ databases">
        <authorList>
            <person name="Haygood M."/>
            <person name="Podell S."/>
            <person name="Anderson C."/>
            <person name="Hopkinson B."/>
            <person name="Roe K."/>
            <person name="Barbeau K."/>
            <person name="Gaasterland T."/>
            <person name="Ferriera S."/>
            <person name="Johnson J."/>
            <person name="Kravitz S."/>
            <person name="Beeson K."/>
            <person name="Sutton G."/>
            <person name="Rogers Y.-H."/>
            <person name="Friedman R."/>
            <person name="Frazier M."/>
            <person name="Venter J.C."/>
        </authorList>
    </citation>
    <scope>NUCLEOTIDE SEQUENCE [LARGE SCALE GENOMIC DNA]</scope>
    <source>
        <strain evidence="7 8">ATCC 23134</strain>
    </source>
</reference>
<keyword evidence="2 5" id="KW-0812">Transmembrane</keyword>
<feature type="domain" description="Methylamine utilisation protein MauE" evidence="6">
    <location>
        <begin position="9"/>
        <end position="153"/>
    </location>
</feature>
<keyword evidence="3 5" id="KW-1133">Transmembrane helix</keyword>
<evidence type="ECO:0000256" key="1">
    <source>
        <dbReference type="ARBA" id="ARBA00004141"/>
    </source>
</evidence>
<organism evidence="7 8">
    <name type="scientific">Microscilla marina ATCC 23134</name>
    <dbReference type="NCBI Taxonomy" id="313606"/>
    <lineage>
        <taxon>Bacteria</taxon>
        <taxon>Pseudomonadati</taxon>
        <taxon>Bacteroidota</taxon>
        <taxon>Cytophagia</taxon>
        <taxon>Cytophagales</taxon>
        <taxon>Microscillaceae</taxon>
        <taxon>Microscilla</taxon>
    </lineage>
</organism>
<evidence type="ECO:0000256" key="4">
    <source>
        <dbReference type="ARBA" id="ARBA00023136"/>
    </source>
</evidence>
<name>A1ZT41_MICM2</name>
<keyword evidence="8" id="KW-1185">Reference proteome</keyword>
<evidence type="ECO:0000259" key="6">
    <source>
        <dbReference type="Pfam" id="PF07291"/>
    </source>
</evidence>
<dbReference type="EMBL" id="AAWS01000034">
    <property type="protein sequence ID" value="EAY26431.1"/>
    <property type="molecule type" value="Genomic_DNA"/>
</dbReference>
<dbReference type="GO" id="GO:0030416">
    <property type="term" value="P:methylamine metabolic process"/>
    <property type="evidence" value="ECO:0007669"/>
    <property type="project" value="InterPro"/>
</dbReference>
<dbReference type="Proteomes" id="UP000004095">
    <property type="component" value="Unassembled WGS sequence"/>
</dbReference>
<evidence type="ECO:0000256" key="3">
    <source>
        <dbReference type="ARBA" id="ARBA00022989"/>
    </source>
</evidence>
<evidence type="ECO:0000313" key="8">
    <source>
        <dbReference type="Proteomes" id="UP000004095"/>
    </source>
</evidence>
<protein>
    <recommendedName>
        <fullName evidence="6">Methylamine utilisation protein MauE domain-containing protein</fullName>
    </recommendedName>
</protein>
<dbReference type="eggNOG" id="COG2259">
    <property type="taxonomic scope" value="Bacteria"/>
</dbReference>
<feature type="transmembrane region" description="Helical" evidence="5">
    <location>
        <begin position="137"/>
        <end position="153"/>
    </location>
</feature>
<feature type="transmembrane region" description="Helical" evidence="5">
    <location>
        <begin position="68"/>
        <end position="88"/>
    </location>
</feature>
<feature type="transmembrane region" description="Helical" evidence="5">
    <location>
        <begin position="100"/>
        <end position="117"/>
    </location>
</feature>
<dbReference type="NCBIfam" id="NF045576">
    <property type="entry name" value="BT_3928_fam"/>
    <property type="match status" value="1"/>
</dbReference>
<feature type="transmembrane region" description="Helical" evidence="5">
    <location>
        <begin position="12"/>
        <end position="30"/>
    </location>
</feature>
<comment type="caution">
    <text evidence="7">The sequence shown here is derived from an EMBL/GenBank/DDBJ whole genome shotgun (WGS) entry which is preliminary data.</text>
</comment>
<gene>
    <name evidence="7" type="ORF">M23134_07026</name>
</gene>